<evidence type="ECO:0000256" key="1">
    <source>
        <dbReference type="ARBA" id="ARBA00011245"/>
    </source>
</evidence>
<evidence type="ECO:0000256" key="5">
    <source>
        <dbReference type="ARBA" id="ARBA00022741"/>
    </source>
</evidence>
<keyword evidence="3 11" id="KW-0723">Serine/threonine-protein kinase</keyword>
<evidence type="ECO:0000256" key="11">
    <source>
        <dbReference type="RuleBase" id="RU000304"/>
    </source>
</evidence>
<comment type="subunit">
    <text evidence="1">Monomer.</text>
</comment>
<dbReference type="SMART" id="SM00220">
    <property type="entry name" value="S_TKc"/>
    <property type="match status" value="1"/>
</dbReference>
<evidence type="ECO:0000256" key="2">
    <source>
        <dbReference type="ARBA" id="ARBA00012513"/>
    </source>
</evidence>
<dbReference type="InterPro" id="IPR011009">
    <property type="entry name" value="Kinase-like_dom_sf"/>
</dbReference>
<evidence type="ECO:0000259" key="12">
    <source>
        <dbReference type="PROSITE" id="PS50011"/>
    </source>
</evidence>
<keyword evidence="14" id="KW-1185">Reference proteome</keyword>
<dbReference type="Gene3D" id="1.10.510.10">
    <property type="entry name" value="Transferase(Phosphotransferase) domain 1"/>
    <property type="match status" value="1"/>
</dbReference>
<comment type="similarity">
    <text evidence="11">Belongs to the protein kinase superfamily.</text>
</comment>
<keyword evidence="6" id="KW-0418">Kinase</keyword>
<comment type="caution">
    <text evidence="13">The sequence shown here is derived from an EMBL/GenBank/DDBJ whole genome shotgun (WGS) entry which is preliminary data.</text>
</comment>
<evidence type="ECO:0000256" key="3">
    <source>
        <dbReference type="ARBA" id="ARBA00022527"/>
    </source>
</evidence>
<proteinExistence type="inferred from homology"/>
<evidence type="ECO:0000313" key="13">
    <source>
        <dbReference type="EMBL" id="CAG9316580.1"/>
    </source>
</evidence>
<feature type="domain" description="Protein kinase" evidence="12">
    <location>
        <begin position="11"/>
        <end position="282"/>
    </location>
</feature>
<dbReference type="InterPro" id="IPR008271">
    <property type="entry name" value="Ser/Thr_kinase_AS"/>
</dbReference>
<keyword evidence="4" id="KW-0808">Transferase</keyword>
<evidence type="ECO:0000256" key="8">
    <source>
        <dbReference type="ARBA" id="ARBA00047899"/>
    </source>
</evidence>
<dbReference type="InterPro" id="IPR000719">
    <property type="entry name" value="Prot_kinase_dom"/>
</dbReference>
<dbReference type="PANTHER" id="PTHR43895">
    <property type="entry name" value="CALCIUM/CALMODULIN-DEPENDENT PROTEIN KINASE KINASE-RELATED"/>
    <property type="match status" value="1"/>
</dbReference>
<reference evidence="13" key="1">
    <citation type="submission" date="2021-09" db="EMBL/GenBank/DDBJ databases">
        <authorList>
            <consortium name="AG Swart"/>
            <person name="Singh M."/>
            <person name="Singh A."/>
            <person name="Seah K."/>
            <person name="Emmerich C."/>
        </authorList>
    </citation>
    <scope>NUCLEOTIDE SEQUENCE</scope>
    <source>
        <strain evidence="13">ATCC30299</strain>
    </source>
</reference>
<keyword evidence="5 10" id="KW-0547">Nucleotide-binding</keyword>
<dbReference type="SUPFAM" id="SSF56112">
    <property type="entry name" value="Protein kinase-like (PK-like)"/>
    <property type="match status" value="1"/>
</dbReference>
<dbReference type="PROSITE" id="PS00108">
    <property type="entry name" value="PROTEIN_KINASE_ST"/>
    <property type="match status" value="1"/>
</dbReference>
<evidence type="ECO:0000256" key="7">
    <source>
        <dbReference type="ARBA" id="ARBA00022840"/>
    </source>
</evidence>
<dbReference type="GO" id="GO:0007165">
    <property type="term" value="P:signal transduction"/>
    <property type="evidence" value="ECO:0007669"/>
    <property type="project" value="TreeGrafter"/>
</dbReference>
<protein>
    <recommendedName>
        <fullName evidence="2">non-specific serine/threonine protein kinase</fullName>
        <ecNumber evidence="2">2.7.11.1</ecNumber>
    </recommendedName>
</protein>
<evidence type="ECO:0000256" key="10">
    <source>
        <dbReference type="PROSITE-ProRule" id="PRU10141"/>
    </source>
</evidence>
<evidence type="ECO:0000313" key="14">
    <source>
        <dbReference type="Proteomes" id="UP001162131"/>
    </source>
</evidence>
<dbReference type="Proteomes" id="UP001162131">
    <property type="component" value="Unassembled WGS sequence"/>
</dbReference>
<organism evidence="13 14">
    <name type="scientific">Blepharisma stoltei</name>
    <dbReference type="NCBI Taxonomy" id="1481888"/>
    <lineage>
        <taxon>Eukaryota</taxon>
        <taxon>Sar</taxon>
        <taxon>Alveolata</taxon>
        <taxon>Ciliophora</taxon>
        <taxon>Postciliodesmatophora</taxon>
        <taxon>Heterotrichea</taxon>
        <taxon>Heterotrichida</taxon>
        <taxon>Blepharismidae</taxon>
        <taxon>Blepharisma</taxon>
    </lineage>
</organism>
<dbReference type="PANTHER" id="PTHR43895:SF32">
    <property type="entry name" value="SERINE_THREONINE-PROTEIN KINASE CHK1"/>
    <property type="match status" value="1"/>
</dbReference>
<evidence type="ECO:0000256" key="9">
    <source>
        <dbReference type="ARBA" id="ARBA00048679"/>
    </source>
</evidence>
<comment type="catalytic activity">
    <reaction evidence="8">
        <text>L-threonyl-[protein] + ATP = O-phospho-L-threonyl-[protein] + ADP + H(+)</text>
        <dbReference type="Rhea" id="RHEA:46608"/>
        <dbReference type="Rhea" id="RHEA-COMP:11060"/>
        <dbReference type="Rhea" id="RHEA-COMP:11605"/>
        <dbReference type="ChEBI" id="CHEBI:15378"/>
        <dbReference type="ChEBI" id="CHEBI:30013"/>
        <dbReference type="ChEBI" id="CHEBI:30616"/>
        <dbReference type="ChEBI" id="CHEBI:61977"/>
        <dbReference type="ChEBI" id="CHEBI:456216"/>
        <dbReference type="EC" id="2.7.11.1"/>
    </reaction>
</comment>
<dbReference type="AlphaFoldDB" id="A0AAU9IP43"/>
<dbReference type="Pfam" id="PF00069">
    <property type="entry name" value="Pkinase"/>
    <property type="match status" value="1"/>
</dbReference>
<evidence type="ECO:0000256" key="4">
    <source>
        <dbReference type="ARBA" id="ARBA00022679"/>
    </source>
</evidence>
<dbReference type="PROSITE" id="PS50011">
    <property type="entry name" value="PROTEIN_KINASE_DOM"/>
    <property type="match status" value="1"/>
</dbReference>
<keyword evidence="7 10" id="KW-0067">ATP-binding</keyword>
<dbReference type="EMBL" id="CAJZBQ010000016">
    <property type="protein sequence ID" value="CAG9316580.1"/>
    <property type="molecule type" value="Genomic_DNA"/>
</dbReference>
<gene>
    <name evidence="13" type="ORF">BSTOLATCC_MIC16688</name>
</gene>
<dbReference type="EC" id="2.7.11.1" evidence="2"/>
<name>A0AAU9IP43_9CILI</name>
<dbReference type="GO" id="GO:0005524">
    <property type="term" value="F:ATP binding"/>
    <property type="evidence" value="ECO:0007669"/>
    <property type="project" value="UniProtKB-UniRule"/>
</dbReference>
<feature type="binding site" evidence="10">
    <location>
        <position position="40"/>
    </location>
    <ligand>
        <name>ATP</name>
        <dbReference type="ChEBI" id="CHEBI:30616"/>
    </ligand>
</feature>
<dbReference type="GO" id="GO:0004674">
    <property type="term" value="F:protein serine/threonine kinase activity"/>
    <property type="evidence" value="ECO:0007669"/>
    <property type="project" value="UniProtKB-KW"/>
</dbReference>
<comment type="catalytic activity">
    <reaction evidence="9">
        <text>L-seryl-[protein] + ATP = O-phospho-L-seryl-[protein] + ADP + H(+)</text>
        <dbReference type="Rhea" id="RHEA:17989"/>
        <dbReference type="Rhea" id="RHEA-COMP:9863"/>
        <dbReference type="Rhea" id="RHEA-COMP:11604"/>
        <dbReference type="ChEBI" id="CHEBI:15378"/>
        <dbReference type="ChEBI" id="CHEBI:29999"/>
        <dbReference type="ChEBI" id="CHEBI:30616"/>
        <dbReference type="ChEBI" id="CHEBI:83421"/>
        <dbReference type="ChEBI" id="CHEBI:456216"/>
        <dbReference type="EC" id="2.7.11.1"/>
    </reaction>
</comment>
<accession>A0AAU9IP43</accession>
<dbReference type="PROSITE" id="PS00107">
    <property type="entry name" value="PROTEIN_KINASE_ATP"/>
    <property type="match status" value="1"/>
</dbReference>
<sequence>MESDKSWVDKYKVLKTLGRGATSKVKLVQNTETGEMLALKVIRPDRLSSMETELDVLQNVSNHPNIIKLLDYSKSAVYHKKQERTKFVSYIALELAKNGEIFDFVFKLGAFPEPISRFYFKCLLSAVEALHSAGVVHRDLKPENIFLTENFELKLSDFGYAGPTSGRDGSGQLNTFKGTRPYMAPEILERKPYRGISTDLFSCGIILFIFMLGRPPFARAERQNPHFVHIFMKNWERFWKVHKSPPGTPEISEEFQNFIQKMLCYDPEERMSSEEIKNHQWFQGPTATLEEAKAFLTPAVQSTESPELSSEGESSLGYRSISDPETNLLRQTSRRVVNIDQSLLKTTKFFSNIHPDDLFQAIKYFFELKNGNVKIDPINYEMKARFIYNEQAIEVNVFMTLQNEKLLVGLSKISGYHWDYYDVYRELLQEVAKL</sequence>
<evidence type="ECO:0000256" key="6">
    <source>
        <dbReference type="ARBA" id="ARBA00022777"/>
    </source>
</evidence>
<dbReference type="FunFam" id="1.10.510.10:FF:000571">
    <property type="entry name" value="Maternal embryonic leucine zipper kinase"/>
    <property type="match status" value="1"/>
</dbReference>
<dbReference type="InterPro" id="IPR017441">
    <property type="entry name" value="Protein_kinase_ATP_BS"/>
</dbReference>